<reference evidence="4" key="1">
    <citation type="submission" date="2017-02" db="UniProtKB">
        <authorList>
            <consortium name="WormBaseParasite"/>
        </authorList>
    </citation>
    <scope>IDENTIFICATION</scope>
</reference>
<feature type="coiled-coil region" evidence="1">
    <location>
        <begin position="2"/>
        <end position="82"/>
    </location>
</feature>
<reference evidence="2 3" key="2">
    <citation type="submission" date="2018-10" db="EMBL/GenBank/DDBJ databases">
        <authorList>
            <consortium name="Pathogen Informatics"/>
        </authorList>
    </citation>
    <scope>NUCLEOTIDE SEQUENCE [LARGE SCALE GENOMIC DNA]</scope>
</reference>
<sequence length="205" mass="23193">MRESYLKEIKNLEECLEKINGLQQQSEEEDRSVLVRKYENAFEVYVDKNVNLDNTQKLTQLMRSLQGEAKELVEEEEDYEWDTIKFRNASRKYLKHYDKALQIEERNQPKVKEVTVQNQYDPECGYKVVVLLDSGSCDEPALRRGTGGLSCISSGGPSSIANGASLFSGSAGCRVILSSLSMACFIKNALQRKVDQVDYMSRGAV</sequence>
<dbReference type="Proteomes" id="UP000274131">
    <property type="component" value="Unassembled WGS sequence"/>
</dbReference>
<evidence type="ECO:0000313" key="4">
    <source>
        <dbReference type="WBParaSite" id="EVEC_0001048801-mRNA-1"/>
    </source>
</evidence>
<accession>A0A0N4VI37</accession>
<dbReference type="EMBL" id="UXUI01010325">
    <property type="protein sequence ID" value="VDD95082.1"/>
    <property type="molecule type" value="Genomic_DNA"/>
</dbReference>
<proteinExistence type="predicted"/>
<keyword evidence="3" id="KW-1185">Reference proteome</keyword>
<dbReference type="WBParaSite" id="EVEC_0001048801-mRNA-1">
    <property type="protein sequence ID" value="EVEC_0001048801-mRNA-1"/>
    <property type="gene ID" value="EVEC_0001048801"/>
</dbReference>
<dbReference type="AlphaFoldDB" id="A0A0N4VI37"/>
<evidence type="ECO:0000313" key="2">
    <source>
        <dbReference type="EMBL" id="VDD95082.1"/>
    </source>
</evidence>
<organism evidence="4">
    <name type="scientific">Enterobius vermicularis</name>
    <name type="common">Human pinworm</name>
    <dbReference type="NCBI Taxonomy" id="51028"/>
    <lineage>
        <taxon>Eukaryota</taxon>
        <taxon>Metazoa</taxon>
        <taxon>Ecdysozoa</taxon>
        <taxon>Nematoda</taxon>
        <taxon>Chromadorea</taxon>
        <taxon>Rhabditida</taxon>
        <taxon>Spirurina</taxon>
        <taxon>Oxyuridomorpha</taxon>
        <taxon>Oxyuroidea</taxon>
        <taxon>Oxyuridae</taxon>
        <taxon>Enterobius</taxon>
    </lineage>
</organism>
<evidence type="ECO:0000313" key="3">
    <source>
        <dbReference type="Proteomes" id="UP000274131"/>
    </source>
</evidence>
<name>A0A0N4VI37_ENTVE</name>
<keyword evidence="1" id="KW-0175">Coiled coil</keyword>
<evidence type="ECO:0000256" key="1">
    <source>
        <dbReference type="SAM" id="Coils"/>
    </source>
</evidence>
<gene>
    <name evidence="2" type="ORF">EVEC_LOCUS9833</name>
</gene>
<protein>
    <submittedName>
        <fullName evidence="4">Inhibitor of growth protein</fullName>
    </submittedName>
</protein>